<reference evidence="1" key="1">
    <citation type="submission" date="2014-11" db="EMBL/GenBank/DDBJ databases">
        <authorList>
            <person name="Amaro Gonzalez C."/>
        </authorList>
    </citation>
    <scope>NUCLEOTIDE SEQUENCE</scope>
</reference>
<accession>A0A0E9Q5K4</accession>
<sequence length="12" mass="1355">MCTNLLRYGGKV</sequence>
<evidence type="ECO:0000313" key="1">
    <source>
        <dbReference type="EMBL" id="JAH11373.1"/>
    </source>
</evidence>
<name>A0A0E9Q5K4_ANGAN</name>
<reference evidence="1" key="2">
    <citation type="journal article" date="2015" name="Fish Shellfish Immunol.">
        <title>Early steps in the European eel (Anguilla anguilla)-Vibrio vulnificus interaction in the gills: Role of the RtxA13 toxin.</title>
        <authorList>
            <person name="Callol A."/>
            <person name="Pajuelo D."/>
            <person name="Ebbesson L."/>
            <person name="Teles M."/>
            <person name="MacKenzie S."/>
            <person name="Amaro C."/>
        </authorList>
    </citation>
    <scope>NUCLEOTIDE SEQUENCE</scope>
</reference>
<proteinExistence type="predicted"/>
<protein>
    <submittedName>
        <fullName evidence="1">Uncharacterized protein</fullName>
    </submittedName>
</protein>
<dbReference type="EMBL" id="GBXM01097204">
    <property type="protein sequence ID" value="JAH11373.1"/>
    <property type="molecule type" value="Transcribed_RNA"/>
</dbReference>
<organism evidence="1">
    <name type="scientific">Anguilla anguilla</name>
    <name type="common">European freshwater eel</name>
    <name type="synonym">Muraena anguilla</name>
    <dbReference type="NCBI Taxonomy" id="7936"/>
    <lineage>
        <taxon>Eukaryota</taxon>
        <taxon>Metazoa</taxon>
        <taxon>Chordata</taxon>
        <taxon>Craniata</taxon>
        <taxon>Vertebrata</taxon>
        <taxon>Euteleostomi</taxon>
        <taxon>Actinopterygii</taxon>
        <taxon>Neopterygii</taxon>
        <taxon>Teleostei</taxon>
        <taxon>Anguilliformes</taxon>
        <taxon>Anguillidae</taxon>
        <taxon>Anguilla</taxon>
    </lineage>
</organism>